<dbReference type="AlphaFoldDB" id="A0A330HQY2"/>
<feature type="transmembrane region" description="Helical" evidence="1">
    <location>
        <begin position="247"/>
        <end position="274"/>
    </location>
</feature>
<proteinExistence type="predicted"/>
<name>A0A330HQY2_9HYPH</name>
<reference evidence="3 4" key="1">
    <citation type="submission" date="2018-07" db="EMBL/GenBank/DDBJ databases">
        <title>Diversity of Mesorhizobium strains in Brazil.</title>
        <authorList>
            <person name="Helene L.C.F."/>
            <person name="Dall'Agnol R."/>
            <person name="Delamuta J.R.M."/>
            <person name="Hungria M."/>
        </authorList>
    </citation>
    <scope>NUCLEOTIDE SEQUENCE [LARGE SCALE GENOMIC DNA]</scope>
    <source>
        <strain evidence="3 4">AC99b</strain>
    </source>
</reference>
<dbReference type="PANTHER" id="PTHR33133:SF1">
    <property type="entry name" value="EXPRESSED PROTEIN-RELATED"/>
    <property type="match status" value="1"/>
</dbReference>
<organism evidence="3 4">
    <name type="scientific">Mesorhizobium hawassense</name>
    <dbReference type="NCBI Taxonomy" id="1209954"/>
    <lineage>
        <taxon>Bacteria</taxon>
        <taxon>Pseudomonadati</taxon>
        <taxon>Pseudomonadota</taxon>
        <taxon>Alphaproteobacteria</taxon>
        <taxon>Hyphomicrobiales</taxon>
        <taxon>Phyllobacteriaceae</taxon>
        <taxon>Mesorhizobium</taxon>
    </lineage>
</organism>
<dbReference type="Pfam" id="PF25231">
    <property type="entry name" value="DUF7847"/>
    <property type="match status" value="1"/>
</dbReference>
<sequence length="293" mass="30394">MASIASGRSEKFRIGRVFSNTFSVIGRSFGPLAAIVGLFSAAPTLIYNFWNLTQLARMREAAGASAFDRPDMARLAAVSVVAGLVFLLLGLLAQAALVRLAVEDLNGRRPAVGDCIQIALRRFFPMLGIGFIVFLALIVAGIVIGVVASIFAFGGAFVGALIGIAVAAIPAAMWFISISVSIPVAVQERLGVFGSISRSRALTKGSRWPIFGLLLVIGIAAGLLQAAFSLLFRFALATASGLSGSGIIVGAVGGSLLSSIFSAVISLAIAVTYVELRQVKEGASVDELAEIFS</sequence>
<evidence type="ECO:0000259" key="2">
    <source>
        <dbReference type="Pfam" id="PF25231"/>
    </source>
</evidence>
<evidence type="ECO:0000313" key="4">
    <source>
        <dbReference type="Proteomes" id="UP000251558"/>
    </source>
</evidence>
<feature type="transmembrane region" description="Helical" evidence="1">
    <location>
        <begin position="123"/>
        <end position="151"/>
    </location>
</feature>
<dbReference type="InterPro" id="IPR057169">
    <property type="entry name" value="DUF7847"/>
</dbReference>
<evidence type="ECO:0000256" key="1">
    <source>
        <dbReference type="SAM" id="Phobius"/>
    </source>
</evidence>
<comment type="caution">
    <text evidence="3">The sequence shown here is derived from an EMBL/GenBank/DDBJ whole genome shotgun (WGS) entry which is preliminary data.</text>
</comment>
<keyword evidence="4" id="KW-1185">Reference proteome</keyword>
<dbReference type="Proteomes" id="UP000251558">
    <property type="component" value="Unassembled WGS sequence"/>
</dbReference>
<keyword evidence="1" id="KW-1133">Transmembrane helix</keyword>
<dbReference type="OrthoDB" id="7472950at2"/>
<gene>
    <name evidence="3" type="ORF">DPM33_14080</name>
</gene>
<evidence type="ECO:0000313" key="3">
    <source>
        <dbReference type="EMBL" id="RAZ90623.1"/>
    </source>
</evidence>
<keyword evidence="1" id="KW-0812">Transmembrane</keyword>
<dbReference type="PANTHER" id="PTHR33133">
    <property type="entry name" value="OS08G0107100 PROTEIN-RELATED"/>
    <property type="match status" value="1"/>
</dbReference>
<feature type="transmembrane region" description="Helical" evidence="1">
    <location>
        <begin position="29"/>
        <end position="50"/>
    </location>
</feature>
<feature type="transmembrane region" description="Helical" evidence="1">
    <location>
        <begin position="207"/>
        <end position="235"/>
    </location>
</feature>
<feature type="domain" description="DUF7847" evidence="2">
    <location>
        <begin position="14"/>
        <end position="276"/>
    </location>
</feature>
<accession>A0A330HQY2</accession>
<feature type="transmembrane region" description="Helical" evidence="1">
    <location>
        <begin position="157"/>
        <end position="186"/>
    </location>
</feature>
<keyword evidence="1" id="KW-0472">Membrane</keyword>
<dbReference type="EMBL" id="QMBP01000005">
    <property type="protein sequence ID" value="RAZ90623.1"/>
    <property type="molecule type" value="Genomic_DNA"/>
</dbReference>
<feature type="transmembrane region" description="Helical" evidence="1">
    <location>
        <begin position="75"/>
        <end position="102"/>
    </location>
</feature>
<protein>
    <recommendedName>
        <fullName evidence="2">DUF7847 domain-containing protein</fullName>
    </recommendedName>
</protein>